<evidence type="ECO:0000259" key="1">
    <source>
        <dbReference type="SMART" id="SM00852"/>
    </source>
</evidence>
<dbReference type="Gene3D" id="3.90.105.10">
    <property type="entry name" value="Molybdopterin biosynthesis moea protein, domain 2"/>
    <property type="match status" value="1"/>
</dbReference>
<dbReference type="GO" id="GO:0061599">
    <property type="term" value="F:molybdopterin molybdotransferase activity"/>
    <property type="evidence" value="ECO:0007669"/>
    <property type="project" value="TreeGrafter"/>
</dbReference>
<accession>A0A5J4LAY9</accession>
<dbReference type="InterPro" id="IPR038987">
    <property type="entry name" value="MoeA-like"/>
</dbReference>
<dbReference type="InterPro" id="IPR036425">
    <property type="entry name" value="MoaB/Mog-like_dom_sf"/>
</dbReference>
<dbReference type="PANTHER" id="PTHR10192">
    <property type="entry name" value="MOLYBDOPTERIN BIOSYNTHESIS PROTEIN"/>
    <property type="match status" value="1"/>
</dbReference>
<evidence type="ECO:0000313" key="2">
    <source>
        <dbReference type="EMBL" id="GER94726.1"/>
    </source>
</evidence>
<proteinExistence type="predicted"/>
<dbReference type="InterPro" id="IPR001453">
    <property type="entry name" value="MoaB/Mog_dom"/>
</dbReference>
<dbReference type="AlphaFoldDB" id="A0A5J4LAY9"/>
<dbReference type="Pfam" id="PF00994">
    <property type="entry name" value="MoCF_biosynth"/>
    <property type="match status" value="1"/>
</dbReference>
<dbReference type="PANTHER" id="PTHR10192:SF28">
    <property type="entry name" value="MOLYBDOPTERIN MOLYBDENUMTRANSFERASE"/>
    <property type="match status" value="1"/>
</dbReference>
<gene>
    <name evidence="2" type="ORF">A45J_2490</name>
</gene>
<dbReference type="GO" id="GO:0005829">
    <property type="term" value="C:cytosol"/>
    <property type="evidence" value="ECO:0007669"/>
    <property type="project" value="TreeGrafter"/>
</dbReference>
<reference evidence="2" key="1">
    <citation type="submission" date="2019-10" db="EMBL/GenBank/DDBJ databases">
        <title>Metagenomic sequencing of thiosulfate-disproportionating enrichment culture.</title>
        <authorList>
            <person name="Umezawa K."/>
            <person name="Kojima H."/>
            <person name="Fukui M."/>
        </authorList>
    </citation>
    <scope>NUCLEOTIDE SEQUENCE</scope>
    <source>
        <strain evidence="2">45J</strain>
    </source>
</reference>
<name>A0A5J4LAY9_9ZZZZ</name>
<comment type="caution">
    <text evidence="2">The sequence shown here is derived from an EMBL/GenBank/DDBJ whole genome shotgun (WGS) entry which is preliminary data.</text>
</comment>
<feature type="domain" description="MoaB/Mog" evidence="1">
    <location>
        <begin position="201"/>
        <end position="359"/>
    </location>
</feature>
<dbReference type="SUPFAM" id="SSF53218">
    <property type="entry name" value="Molybdenum cofactor biosynthesis proteins"/>
    <property type="match status" value="1"/>
</dbReference>
<dbReference type="CDD" id="cd03522">
    <property type="entry name" value="MoeA_like"/>
    <property type="match status" value="1"/>
</dbReference>
<dbReference type="EMBL" id="BLAB01000001">
    <property type="protein sequence ID" value="GER94726.1"/>
    <property type="molecule type" value="Genomic_DNA"/>
</dbReference>
<organism evidence="2">
    <name type="scientific">hot springs metagenome</name>
    <dbReference type="NCBI Taxonomy" id="433727"/>
    <lineage>
        <taxon>unclassified sequences</taxon>
        <taxon>metagenomes</taxon>
        <taxon>ecological metagenomes</taxon>
    </lineage>
</organism>
<sequence length="392" mass="42755">MCDIQDSDIKNRIGVKTVPVKEAVGMVLAHDITEIRQDDFKGRAFKKGHIVREEDINHLQRLGKENLFVLNIADDEMHEDDAAYALASALMGEGVVMEGEPKEGKINIIADRNGLLKINREALFRFNMLGDVMCATLHNNTVVKKGQLVAGTRAIPLVVKKRIVEEAVAVCKVQNPSAFSLQPSASSGVIEVKELRRPRAGIVITGNEVYYGRIKDAFAPIISKKIEEFDGEIVGIYYAPDDVDFIEARLKELLEAGADLLITTGGMSVDPDDVTRFAIRKLGATDITYGSSVLPGAMFLIAYISATERPSTSSGHDSATAPSPLHQFTPSPIPILGIPACGMYHKTTIFDLILPRVLAGEKIGREELAELGYGGLCLNCKECRYPVCPFGK</sequence>
<dbReference type="SMART" id="SM00852">
    <property type="entry name" value="MoCF_biosynth"/>
    <property type="match status" value="1"/>
</dbReference>
<protein>
    <submittedName>
        <fullName evidence="2">Molybdopterin-binding protein</fullName>
    </submittedName>
</protein>
<dbReference type="GO" id="GO:0006777">
    <property type="term" value="P:Mo-molybdopterin cofactor biosynthetic process"/>
    <property type="evidence" value="ECO:0007669"/>
    <property type="project" value="TreeGrafter"/>
</dbReference>
<dbReference type="Gene3D" id="3.40.980.10">
    <property type="entry name" value="MoaB/Mog-like domain"/>
    <property type="match status" value="1"/>
</dbReference>